<proteinExistence type="predicted"/>
<dbReference type="PATRIC" id="fig|641526.4.peg.511"/>
<reference evidence="1 2" key="1">
    <citation type="journal article" date="2013" name="Genome Announc.">
        <title>Draft Genome Sequence of Winogradskyella psychrotolerans RS-3T, Isolated from the Marine Transect of Kongsfjorden, Ny-Alesund, Svalbard, Arctic Ocean.</title>
        <authorList>
            <person name="Kumar Pinnaka A."/>
            <person name="Ara S."/>
            <person name="Singh A."/>
            <person name="Shivaji S."/>
        </authorList>
    </citation>
    <scope>NUCLEOTIDE SEQUENCE [LARGE SCALE GENOMIC DNA]</scope>
    <source>
        <strain evidence="1 2">RS-3</strain>
    </source>
</reference>
<dbReference type="EMBL" id="ATMR01000034">
    <property type="protein sequence ID" value="EPR74414.1"/>
    <property type="molecule type" value="Genomic_DNA"/>
</dbReference>
<evidence type="ECO:0000313" key="1">
    <source>
        <dbReference type="EMBL" id="EPR74414.1"/>
    </source>
</evidence>
<gene>
    <name evidence="1" type="ORF">ADIWIN_0515</name>
</gene>
<sequence length="39" mass="4477">MLPTANSQQPTINNQQPTTNTAYTYRVNQCLLISEVYFI</sequence>
<dbReference type="STRING" id="641526.ADIWIN_0515"/>
<dbReference type="Proteomes" id="UP000014962">
    <property type="component" value="Unassembled WGS sequence"/>
</dbReference>
<protein>
    <submittedName>
        <fullName evidence="1">Uncharacterized protein</fullName>
    </submittedName>
</protein>
<dbReference type="AlphaFoldDB" id="S7X5T1"/>
<accession>S7X5T1</accession>
<comment type="caution">
    <text evidence="1">The sequence shown here is derived from an EMBL/GenBank/DDBJ whole genome shotgun (WGS) entry which is preliminary data.</text>
</comment>
<organism evidence="1 2">
    <name type="scientific">Winogradskyella psychrotolerans RS-3</name>
    <dbReference type="NCBI Taxonomy" id="641526"/>
    <lineage>
        <taxon>Bacteria</taxon>
        <taxon>Pseudomonadati</taxon>
        <taxon>Bacteroidota</taxon>
        <taxon>Flavobacteriia</taxon>
        <taxon>Flavobacteriales</taxon>
        <taxon>Flavobacteriaceae</taxon>
        <taxon>Winogradskyella</taxon>
    </lineage>
</organism>
<keyword evidence="2" id="KW-1185">Reference proteome</keyword>
<evidence type="ECO:0000313" key="2">
    <source>
        <dbReference type="Proteomes" id="UP000014962"/>
    </source>
</evidence>
<name>S7X5T1_9FLAO</name>